<accession>R8B146</accession>
<keyword evidence="4" id="KW-1185">Reference proteome</keyword>
<dbReference type="PATRIC" id="fig|1318628.3.peg.2339"/>
<name>R8B146_9GAMM</name>
<feature type="compositionally biased region" description="Basic and acidic residues" evidence="1">
    <location>
        <begin position="67"/>
        <end position="98"/>
    </location>
</feature>
<evidence type="ECO:0000256" key="1">
    <source>
        <dbReference type="SAM" id="MobiDB-lite"/>
    </source>
</evidence>
<evidence type="ECO:0000313" key="4">
    <source>
        <dbReference type="Proteomes" id="UP000016540"/>
    </source>
</evidence>
<dbReference type="RefSeq" id="WP_012138393.1">
    <property type="nucleotide sequence ID" value="NZ_KE007325.1"/>
</dbReference>
<keyword evidence="2" id="KW-0732">Signal</keyword>
<dbReference type="Proteomes" id="UP000016540">
    <property type="component" value="Unassembled WGS sequence"/>
</dbReference>
<feature type="compositionally biased region" description="Low complexity" evidence="1">
    <location>
        <begin position="52"/>
        <end position="66"/>
    </location>
</feature>
<dbReference type="EMBL" id="ASAD01000011">
    <property type="protein sequence ID" value="EON92287.1"/>
    <property type="molecule type" value="Genomic_DNA"/>
</dbReference>
<evidence type="ECO:0000256" key="2">
    <source>
        <dbReference type="SAM" id="SignalP"/>
    </source>
</evidence>
<dbReference type="STRING" id="1318628.MARLIPOL_11711"/>
<dbReference type="AlphaFoldDB" id="R8B146"/>
<feature type="chain" id="PRO_5004462449" description="Pentapeptide MXKDX repeat protein" evidence="2">
    <location>
        <begin position="23"/>
        <end position="98"/>
    </location>
</feature>
<proteinExistence type="predicted"/>
<reference evidence="3 4" key="1">
    <citation type="journal article" date="2013" name="Genome Announc.">
        <title>Draft Genome Sequence of the Moderately Halophilic Bacterium Marinobacter lipolyticus Strain SM19.</title>
        <authorList>
            <person name="Papke R.T."/>
            <person name="de la Haba R.R."/>
            <person name="Infante-Dominguez C."/>
            <person name="Perez D."/>
            <person name="Sanchez-Porro C."/>
            <person name="Lapierre P."/>
            <person name="Ventosa A."/>
        </authorList>
    </citation>
    <scope>NUCLEOTIDE SEQUENCE [LARGE SCALE GENOMIC DNA]</scope>
    <source>
        <strain evidence="3 4">SM19</strain>
    </source>
</reference>
<organism evidence="3 4">
    <name type="scientific">Marinobacter lipolyticus SM19</name>
    <dbReference type="NCBI Taxonomy" id="1318628"/>
    <lineage>
        <taxon>Bacteria</taxon>
        <taxon>Pseudomonadati</taxon>
        <taxon>Pseudomonadota</taxon>
        <taxon>Gammaproteobacteria</taxon>
        <taxon>Pseudomonadales</taxon>
        <taxon>Marinobacteraceae</taxon>
        <taxon>Marinobacter</taxon>
    </lineage>
</organism>
<sequence>MNKFTTVAAMCLFGLMASAVQADEMASEGGMMDDDMKESMAHENMKKDDMSDSMGDGMKDNMSGDDMGMKDDGMGMKDDEAMHDDMKDDGMDKSDSMN</sequence>
<feature type="region of interest" description="Disordered" evidence="1">
    <location>
        <begin position="46"/>
        <end position="98"/>
    </location>
</feature>
<evidence type="ECO:0008006" key="5">
    <source>
        <dbReference type="Google" id="ProtNLM"/>
    </source>
</evidence>
<dbReference type="OrthoDB" id="6174641at2"/>
<feature type="signal peptide" evidence="2">
    <location>
        <begin position="1"/>
        <end position="22"/>
    </location>
</feature>
<evidence type="ECO:0000313" key="3">
    <source>
        <dbReference type="EMBL" id="EON92287.1"/>
    </source>
</evidence>
<comment type="caution">
    <text evidence="3">The sequence shown here is derived from an EMBL/GenBank/DDBJ whole genome shotgun (WGS) entry which is preliminary data.</text>
</comment>
<gene>
    <name evidence="3" type="ORF">MARLIPOL_11711</name>
</gene>
<dbReference type="HOGENOM" id="CLU_2409169_0_0_6"/>
<protein>
    <recommendedName>
        <fullName evidence="5">Pentapeptide MXKDX repeat protein</fullName>
    </recommendedName>
</protein>